<comment type="caution">
    <text evidence="1">The sequence shown here is derived from an EMBL/GenBank/DDBJ whole genome shotgun (WGS) entry which is preliminary data.</text>
</comment>
<evidence type="ECO:0000313" key="1">
    <source>
        <dbReference type="EMBL" id="CAI2385507.1"/>
    </source>
</evidence>
<dbReference type="EMBL" id="CAMPGE010027931">
    <property type="protein sequence ID" value="CAI2385507.1"/>
    <property type="molecule type" value="Genomic_DNA"/>
</dbReference>
<reference evidence="1" key="1">
    <citation type="submission" date="2023-07" db="EMBL/GenBank/DDBJ databases">
        <authorList>
            <consortium name="AG Swart"/>
            <person name="Singh M."/>
            <person name="Singh A."/>
            <person name="Seah K."/>
            <person name="Emmerich C."/>
        </authorList>
    </citation>
    <scope>NUCLEOTIDE SEQUENCE</scope>
    <source>
        <strain evidence="1">DP1</strain>
    </source>
</reference>
<dbReference type="Proteomes" id="UP001295684">
    <property type="component" value="Unassembled WGS sequence"/>
</dbReference>
<name>A0AAD2D940_EUPCR</name>
<protein>
    <submittedName>
        <fullName evidence="1">Uncharacterized protein</fullName>
    </submittedName>
</protein>
<dbReference type="AlphaFoldDB" id="A0AAD2D940"/>
<proteinExistence type="predicted"/>
<evidence type="ECO:0000313" key="2">
    <source>
        <dbReference type="Proteomes" id="UP001295684"/>
    </source>
</evidence>
<organism evidence="1 2">
    <name type="scientific">Euplotes crassus</name>
    <dbReference type="NCBI Taxonomy" id="5936"/>
    <lineage>
        <taxon>Eukaryota</taxon>
        <taxon>Sar</taxon>
        <taxon>Alveolata</taxon>
        <taxon>Ciliophora</taxon>
        <taxon>Intramacronucleata</taxon>
        <taxon>Spirotrichea</taxon>
        <taxon>Hypotrichia</taxon>
        <taxon>Euplotida</taxon>
        <taxon>Euplotidae</taxon>
        <taxon>Moneuplotes</taxon>
    </lineage>
</organism>
<sequence>MTYNPNCSEEQGNVNMDIERDDFMHFEEPECLKRFPSNENFDEDEALLHSFGLKTNECIDEEEDCDIENNLEKLDFTTTNLFPESEQLGIAIDSRLQDDLERLDASISQNLGQYCQNTDEITGCVQNSGPFSEKQALTVKENECVGKEAIPSLKGCIEEGQEIEPEGEEDLKGSSKEVRWRKEDDKNLFSTYRAICRHSMMNLRDVISTPLRKNKIHKKLILEVAKKAKWKGKISMLVRRLQKILNNNNLSVREKQDLTRMYKKQVKEGNINWESMLHEFPGKTLIYVQEFCKDIKVKIHPDFPAIKSEDFKFKIAFYESSTRRAFKRVKEKDEEEKEERDVIL</sequence>
<gene>
    <name evidence="1" type="ORF">ECRASSUSDP1_LOCUS27077</name>
</gene>
<accession>A0AAD2D940</accession>
<keyword evidence="2" id="KW-1185">Reference proteome</keyword>